<evidence type="ECO:0000313" key="9">
    <source>
        <dbReference type="EMBL" id="SUB96482.1"/>
    </source>
</evidence>
<dbReference type="InterPro" id="IPR013325">
    <property type="entry name" value="RNA_pol_sigma_r2"/>
</dbReference>
<dbReference type="AlphaFoldDB" id="A0AAQ1ZLA7"/>
<dbReference type="CDD" id="cd06171">
    <property type="entry name" value="Sigma70_r4"/>
    <property type="match status" value="1"/>
</dbReference>
<evidence type="ECO:0000313" key="10">
    <source>
        <dbReference type="Proteomes" id="UP000255283"/>
    </source>
</evidence>
<evidence type="ECO:0000256" key="1">
    <source>
        <dbReference type="ARBA" id="ARBA00010641"/>
    </source>
</evidence>
<dbReference type="InterPro" id="IPR013324">
    <property type="entry name" value="RNA_pol_sigma_r3/r4-like"/>
</dbReference>
<dbReference type="Gene3D" id="1.10.10.10">
    <property type="entry name" value="Winged helix-like DNA-binding domain superfamily/Winged helix DNA-binding domain"/>
    <property type="match status" value="1"/>
</dbReference>
<evidence type="ECO:0000256" key="5">
    <source>
        <dbReference type="ARBA" id="ARBA00023163"/>
    </source>
</evidence>
<accession>A0AAQ1ZLA7</accession>
<sequence>MKELNDLSLVTRVAVLHDRRAFDTLVRKYQSPVRRFFLHQTLGDEQLSDDLAQDTFVKAYTHITAFRGLSGFSTWLFRIAYNVFYDYMRSHRQQADLDTPEVARRTAAHADTSLALDVYDALALLADRERTCITLQLIEGQPIDKISEITGMPAGTVKSHLSRGKEKLADYLKKNGYDRK</sequence>
<dbReference type="RefSeq" id="WP_004346693.1">
    <property type="nucleotide sequence ID" value="NZ_UGTJ01000002.1"/>
</dbReference>
<dbReference type="Gene3D" id="1.10.1740.10">
    <property type="match status" value="1"/>
</dbReference>
<feature type="domain" description="RNA polymerase sigma factor 70 region 4 type 2" evidence="8">
    <location>
        <begin position="117"/>
        <end position="168"/>
    </location>
</feature>
<keyword evidence="4 6" id="KW-0238">DNA-binding</keyword>
<dbReference type="GO" id="GO:0016987">
    <property type="term" value="F:sigma factor activity"/>
    <property type="evidence" value="ECO:0007669"/>
    <property type="project" value="UniProtKB-KW"/>
</dbReference>
<dbReference type="Proteomes" id="UP000255283">
    <property type="component" value="Unassembled WGS sequence"/>
</dbReference>
<comment type="similarity">
    <text evidence="1 6">Belongs to the sigma-70 factor family. ECF subfamily.</text>
</comment>
<keyword evidence="2 6" id="KW-0805">Transcription regulation</keyword>
<evidence type="ECO:0000256" key="3">
    <source>
        <dbReference type="ARBA" id="ARBA00023082"/>
    </source>
</evidence>
<reference evidence="9 10" key="1">
    <citation type="submission" date="2018-06" db="EMBL/GenBank/DDBJ databases">
        <authorList>
            <consortium name="Pathogen Informatics"/>
            <person name="Doyle S."/>
        </authorList>
    </citation>
    <scope>NUCLEOTIDE SEQUENCE [LARGE SCALE GENOMIC DNA]</scope>
    <source>
        <strain evidence="9 10">NCTC13063</strain>
    </source>
</reference>
<dbReference type="InterPro" id="IPR036388">
    <property type="entry name" value="WH-like_DNA-bd_sf"/>
</dbReference>
<gene>
    <name evidence="9" type="primary">rpoE_4</name>
    <name evidence="9" type="ORF">NCTC13063_02241</name>
</gene>
<dbReference type="InterPro" id="IPR039425">
    <property type="entry name" value="RNA_pol_sigma-70-like"/>
</dbReference>
<dbReference type="NCBIfam" id="TIGR02937">
    <property type="entry name" value="sigma70-ECF"/>
    <property type="match status" value="1"/>
</dbReference>
<dbReference type="GeneID" id="93537180"/>
<dbReference type="SUPFAM" id="SSF88946">
    <property type="entry name" value="Sigma2 domain of RNA polymerase sigma factors"/>
    <property type="match status" value="1"/>
</dbReference>
<evidence type="ECO:0000259" key="8">
    <source>
        <dbReference type="Pfam" id="PF08281"/>
    </source>
</evidence>
<protein>
    <recommendedName>
        <fullName evidence="6">RNA polymerase sigma factor</fullName>
    </recommendedName>
</protein>
<dbReference type="EMBL" id="UGTJ01000002">
    <property type="protein sequence ID" value="SUB96482.1"/>
    <property type="molecule type" value="Genomic_DNA"/>
</dbReference>
<dbReference type="InterPro" id="IPR013249">
    <property type="entry name" value="RNA_pol_sigma70_r4_t2"/>
</dbReference>
<name>A0AAQ1ZLA7_9BACT</name>
<dbReference type="GO" id="GO:0006352">
    <property type="term" value="P:DNA-templated transcription initiation"/>
    <property type="evidence" value="ECO:0007669"/>
    <property type="project" value="InterPro"/>
</dbReference>
<dbReference type="InterPro" id="IPR007627">
    <property type="entry name" value="RNA_pol_sigma70_r2"/>
</dbReference>
<evidence type="ECO:0000256" key="2">
    <source>
        <dbReference type="ARBA" id="ARBA00023015"/>
    </source>
</evidence>
<evidence type="ECO:0000259" key="7">
    <source>
        <dbReference type="Pfam" id="PF04542"/>
    </source>
</evidence>
<comment type="caution">
    <text evidence="9">The sequence shown here is derived from an EMBL/GenBank/DDBJ whole genome shotgun (WGS) entry which is preliminary data.</text>
</comment>
<dbReference type="PROSITE" id="PS01063">
    <property type="entry name" value="SIGMA70_ECF"/>
    <property type="match status" value="1"/>
</dbReference>
<evidence type="ECO:0000256" key="6">
    <source>
        <dbReference type="RuleBase" id="RU000716"/>
    </source>
</evidence>
<dbReference type="PANTHER" id="PTHR43133:SF51">
    <property type="entry name" value="RNA POLYMERASE SIGMA FACTOR"/>
    <property type="match status" value="1"/>
</dbReference>
<proteinExistence type="inferred from homology"/>
<dbReference type="InterPro" id="IPR000838">
    <property type="entry name" value="RNA_pol_sigma70_ECF_CS"/>
</dbReference>
<keyword evidence="5 6" id="KW-0804">Transcription</keyword>
<organism evidence="9 10">
    <name type="scientific">Segatella buccae</name>
    <dbReference type="NCBI Taxonomy" id="28126"/>
    <lineage>
        <taxon>Bacteria</taxon>
        <taxon>Pseudomonadati</taxon>
        <taxon>Bacteroidota</taxon>
        <taxon>Bacteroidia</taxon>
        <taxon>Bacteroidales</taxon>
        <taxon>Prevotellaceae</taxon>
        <taxon>Segatella</taxon>
    </lineage>
</organism>
<dbReference type="InterPro" id="IPR014284">
    <property type="entry name" value="RNA_pol_sigma-70_dom"/>
</dbReference>
<evidence type="ECO:0000256" key="4">
    <source>
        <dbReference type="ARBA" id="ARBA00023125"/>
    </source>
</evidence>
<dbReference type="Pfam" id="PF08281">
    <property type="entry name" value="Sigma70_r4_2"/>
    <property type="match status" value="1"/>
</dbReference>
<keyword evidence="3 6" id="KW-0731">Sigma factor</keyword>
<dbReference type="GO" id="GO:0003677">
    <property type="term" value="F:DNA binding"/>
    <property type="evidence" value="ECO:0007669"/>
    <property type="project" value="UniProtKB-KW"/>
</dbReference>
<dbReference type="SUPFAM" id="SSF88659">
    <property type="entry name" value="Sigma3 and sigma4 domains of RNA polymerase sigma factors"/>
    <property type="match status" value="1"/>
</dbReference>
<feature type="domain" description="RNA polymerase sigma-70 region 2" evidence="7">
    <location>
        <begin position="25"/>
        <end position="92"/>
    </location>
</feature>
<dbReference type="PANTHER" id="PTHR43133">
    <property type="entry name" value="RNA POLYMERASE ECF-TYPE SIGMA FACTO"/>
    <property type="match status" value="1"/>
</dbReference>
<dbReference type="Pfam" id="PF04542">
    <property type="entry name" value="Sigma70_r2"/>
    <property type="match status" value="1"/>
</dbReference>